<dbReference type="InterPro" id="IPR009071">
    <property type="entry name" value="HMG_box_dom"/>
</dbReference>
<evidence type="ECO:0000256" key="4">
    <source>
        <dbReference type="ARBA" id="ARBA00023242"/>
    </source>
</evidence>
<evidence type="ECO:0000259" key="7">
    <source>
        <dbReference type="PROSITE" id="PS50118"/>
    </source>
</evidence>
<evidence type="ECO:0000256" key="2">
    <source>
        <dbReference type="ARBA" id="ARBA00023125"/>
    </source>
</evidence>
<dbReference type="InterPro" id="IPR021934">
    <property type="entry name" value="Sox_C"/>
</dbReference>
<dbReference type="InterPro" id="IPR036910">
    <property type="entry name" value="HMG_box_dom_sf"/>
</dbReference>
<feature type="region of interest" description="Disordered" evidence="6">
    <location>
        <begin position="273"/>
        <end position="296"/>
    </location>
</feature>
<dbReference type="InterPro" id="IPR033392">
    <property type="entry name" value="Sox7/17/18_central"/>
</dbReference>
<feature type="DNA-binding region" description="HMG box" evidence="5">
    <location>
        <begin position="160"/>
        <end position="228"/>
    </location>
</feature>
<feature type="compositionally biased region" description="Low complexity" evidence="6">
    <location>
        <begin position="465"/>
        <end position="477"/>
    </location>
</feature>
<dbReference type="SMART" id="SM00398">
    <property type="entry name" value="HMG"/>
    <property type="match status" value="1"/>
</dbReference>
<dbReference type="Gene3D" id="1.10.30.10">
    <property type="entry name" value="High mobility group box domain"/>
    <property type="match status" value="1"/>
</dbReference>
<evidence type="ECO:0000256" key="3">
    <source>
        <dbReference type="ARBA" id="ARBA00023163"/>
    </source>
</evidence>
<dbReference type="AlphaFoldDB" id="A0A8P4GEE8"/>
<accession>A0A8P4GEE8</accession>
<dbReference type="GO" id="GO:0005634">
    <property type="term" value="C:nucleus"/>
    <property type="evidence" value="ECO:0007669"/>
    <property type="project" value="UniProtKB-UniRule"/>
</dbReference>
<dbReference type="Proteomes" id="UP000694389">
    <property type="component" value="Unassembled WGS sequence"/>
</dbReference>
<dbReference type="GeneTree" id="ENSGT00940000162709"/>
<feature type="domain" description="Sox C-terminal" evidence="8">
    <location>
        <begin position="483"/>
        <end position="659"/>
    </location>
</feature>
<keyword evidence="3" id="KW-0804">Transcription</keyword>
<dbReference type="FunFam" id="1.10.30.10:FF:000008">
    <property type="entry name" value="transcription factor SOX-7"/>
    <property type="match status" value="1"/>
</dbReference>
<keyword evidence="10" id="KW-1185">Reference proteome</keyword>
<feature type="compositionally biased region" description="Polar residues" evidence="6">
    <location>
        <begin position="127"/>
        <end position="138"/>
    </location>
</feature>
<sequence length="660" mass="70332">MHHCPAVGCHDNRFPDQHLKAPRVSVFTLSEKNFATQQTETDVFRISLGLKVESKPGSGMNLTEPSLSRETLLHANRVSLGGPWVSRTPSPASDSEMGFEQNLSGDCSSPDGLGCGNMRRTEPRISLTPSSGGQSPDMTQAGGVSAGTVDGKAIGGEQRIRRPMNAFMVWAKDERKRLALQNPDLHNAVLSKMLGQSWKALSATDKRPFVEEAERLRVQHLQDHPNYKYRPRRKKTTKKLKRVEPGLLLHSLAQGGGPGLGLGSGVSPLGAEGISGGSPYGHPGAHPTHHHHSHHLLPSLGHFRDLQAPGHPELESYGLPTPEMSPLDILEDGAGESVFFPQHMQEEAGMGGWSGYHHHLHHHNQHYSHNYNHSHHNSIHGAATYSQSSGMSVGPSLSTSMNSSLSPGRSSRVDSRMSSVESNMTSGMSSATSVLASSVNSRLNTHATGHHIALRSPVKCPPPLSDSSSPVSYSQPSISLPEPIKSHQTPHQATAPVGYFSQMYGSSTPNAAYYMPSHLGQLSPPPETSPSSCSSSSIVQSNFPPTLHLDPSNAESSSNLGSSSAEFWSEVDRHEFDQYVNVGRNREEAYGRGGGCGGGLKVLSGRSSSNVGSSMNSSIINRDVSSILSGAGGCDEGSSPLISALSDASSAVYYSACITG</sequence>
<organism evidence="9 10">
    <name type="scientific">Dicentrarchus labrax</name>
    <name type="common">European seabass</name>
    <name type="synonym">Morone labrax</name>
    <dbReference type="NCBI Taxonomy" id="13489"/>
    <lineage>
        <taxon>Eukaryota</taxon>
        <taxon>Metazoa</taxon>
        <taxon>Chordata</taxon>
        <taxon>Craniata</taxon>
        <taxon>Vertebrata</taxon>
        <taxon>Euteleostomi</taxon>
        <taxon>Actinopterygii</taxon>
        <taxon>Neopterygii</taxon>
        <taxon>Teleostei</taxon>
        <taxon>Neoteleostei</taxon>
        <taxon>Acanthomorphata</taxon>
        <taxon>Eupercaria</taxon>
        <taxon>Moronidae</taxon>
        <taxon>Dicentrarchus</taxon>
    </lineage>
</organism>
<dbReference type="PROSITE" id="PS50118">
    <property type="entry name" value="HMG_BOX_2"/>
    <property type="match status" value="1"/>
</dbReference>
<dbReference type="Pfam" id="PF12067">
    <property type="entry name" value="Sox17_18_mid"/>
    <property type="match status" value="1"/>
</dbReference>
<evidence type="ECO:0000313" key="9">
    <source>
        <dbReference type="Ensembl" id="ENSDLAP00005073417.1"/>
    </source>
</evidence>
<feature type="compositionally biased region" description="Basic residues" evidence="6">
    <location>
        <begin position="366"/>
        <end position="378"/>
    </location>
</feature>
<keyword evidence="4 5" id="KW-0539">Nucleus</keyword>
<dbReference type="Pfam" id="PF00505">
    <property type="entry name" value="HMG_box"/>
    <property type="match status" value="1"/>
</dbReference>
<reference evidence="9" key="2">
    <citation type="submission" date="2025-09" db="UniProtKB">
        <authorList>
            <consortium name="Ensembl"/>
        </authorList>
    </citation>
    <scope>IDENTIFICATION</scope>
</reference>
<dbReference type="GO" id="GO:0001228">
    <property type="term" value="F:DNA-binding transcription activator activity, RNA polymerase II-specific"/>
    <property type="evidence" value="ECO:0007669"/>
    <property type="project" value="TreeGrafter"/>
</dbReference>
<dbReference type="GO" id="GO:0000978">
    <property type="term" value="F:RNA polymerase II cis-regulatory region sequence-specific DNA binding"/>
    <property type="evidence" value="ECO:0007669"/>
    <property type="project" value="TreeGrafter"/>
</dbReference>
<feature type="compositionally biased region" description="Low complexity" evidence="6">
    <location>
        <begin position="396"/>
        <end position="422"/>
    </location>
</feature>
<dbReference type="GO" id="GO:0001946">
    <property type="term" value="P:lymphangiogenesis"/>
    <property type="evidence" value="ECO:0007669"/>
    <property type="project" value="TreeGrafter"/>
</dbReference>
<dbReference type="GO" id="GO:0001525">
    <property type="term" value="P:angiogenesis"/>
    <property type="evidence" value="ECO:0007669"/>
    <property type="project" value="TreeGrafter"/>
</dbReference>
<keyword evidence="2 5" id="KW-0238">DNA-binding</keyword>
<dbReference type="PANTHER" id="PTHR10270:SF204">
    <property type="entry name" value="TRANSCRIPTION FACTOR SOX-18"/>
    <property type="match status" value="1"/>
</dbReference>
<feature type="region of interest" description="Disordered" evidence="6">
    <location>
        <begin position="450"/>
        <end position="477"/>
    </location>
</feature>
<name>A0A8P4GEE8_DICLA</name>
<dbReference type="PROSITE" id="PS51516">
    <property type="entry name" value="SOX_C"/>
    <property type="match status" value="1"/>
</dbReference>
<evidence type="ECO:0000256" key="6">
    <source>
        <dbReference type="SAM" id="MobiDB-lite"/>
    </source>
</evidence>
<dbReference type="Ensembl" id="ENSDLAT00005071485.1">
    <property type="protein sequence ID" value="ENSDLAP00005073417.1"/>
    <property type="gene ID" value="ENSDLAG00005001398.2"/>
</dbReference>
<evidence type="ECO:0000256" key="1">
    <source>
        <dbReference type="ARBA" id="ARBA00023015"/>
    </source>
</evidence>
<dbReference type="InterPro" id="IPR050140">
    <property type="entry name" value="SRY-related_HMG-box_TF-like"/>
</dbReference>
<evidence type="ECO:0000259" key="8">
    <source>
        <dbReference type="PROSITE" id="PS51516"/>
    </source>
</evidence>
<evidence type="ECO:0000256" key="5">
    <source>
        <dbReference type="PROSITE-ProRule" id="PRU00267"/>
    </source>
</evidence>
<feature type="region of interest" description="Disordered" evidence="6">
    <location>
        <begin position="84"/>
        <end position="150"/>
    </location>
</feature>
<dbReference type="PANTHER" id="PTHR10270">
    <property type="entry name" value="SOX TRANSCRIPTION FACTOR"/>
    <property type="match status" value="1"/>
</dbReference>
<feature type="compositionally biased region" description="Low complexity" evidence="6">
    <location>
        <begin position="552"/>
        <end position="562"/>
    </location>
</feature>
<keyword evidence="1" id="KW-0805">Transcription regulation</keyword>
<protein>
    <submittedName>
        <fullName evidence="9">SRY-box transcription factor 18</fullName>
    </submittedName>
</protein>
<proteinExistence type="predicted"/>
<feature type="domain" description="HMG box" evidence="7">
    <location>
        <begin position="160"/>
        <end position="228"/>
    </location>
</feature>
<evidence type="ECO:0000313" key="10">
    <source>
        <dbReference type="Proteomes" id="UP000694389"/>
    </source>
</evidence>
<reference evidence="9" key="1">
    <citation type="submission" date="2025-08" db="UniProtKB">
        <authorList>
            <consortium name="Ensembl"/>
        </authorList>
    </citation>
    <scope>IDENTIFICATION</scope>
</reference>
<dbReference type="CDD" id="cd22048">
    <property type="entry name" value="HMG-box_SoxF_SOX18"/>
    <property type="match status" value="1"/>
</dbReference>
<dbReference type="GO" id="GO:0001570">
    <property type="term" value="P:vasculogenesis"/>
    <property type="evidence" value="ECO:0007669"/>
    <property type="project" value="TreeGrafter"/>
</dbReference>
<dbReference type="SUPFAM" id="SSF47095">
    <property type="entry name" value="HMG-box"/>
    <property type="match status" value="1"/>
</dbReference>
<feature type="region of interest" description="Disordered" evidence="6">
    <location>
        <begin position="366"/>
        <end position="429"/>
    </location>
</feature>
<feature type="region of interest" description="Disordered" evidence="6">
    <location>
        <begin position="516"/>
        <end position="562"/>
    </location>
</feature>